<keyword evidence="1" id="KW-1133">Transmembrane helix</keyword>
<proteinExistence type="predicted"/>
<evidence type="ECO:0000256" key="1">
    <source>
        <dbReference type="SAM" id="Phobius"/>
    </source>
</evidence>
<keyword evidence="1" id="KW-0812">Transmembrane</keyword>
<dbReference type="InterPro" id="IPR021454">
    <property type="entry name" value="DUF3105"/>
</dbReference>
<sequence>MSTSSQREERAARLAQIQAAQRRSSRRQTAIVLGVIGTLVTGLIAATAVVLVGESRRTSQLEAQAGQEIEGVETFDGLSFDHVTTEVDYPQTPPVGGEHNAVWQNCGVYDAPVVDEHAVHSLEHGAVWLTHSPDLPADQVAALHALADGRPYVMVSPYEGQPSPVVATAWGVQLQLDDAEDERLPVFVRKYLLNPELPEAGALCSNGVGSPA</sequence>
<dbReference type="Proteomes" id="UP000677804">
    <property type="component" value="Chromosome"/>
</dbReference>
<dbReference type="Pfam" id="PF11303">
    <property type="entry name" value="DUF3105"/>
    <property type="match status" value="1"/>
</dbReference>
<feature type="transmembrane region" description="Helical" evidence="1">
    <location>
        <begin position="30"/>
        <end position="52"/>
    </location>
</feature>
<reference evidence="2 3" key="1">
    <citation type="submission" date="2021-05" db="EMBL/GenBank/DDBJ databases">
        <title>Novel species in genus Cellulomonas.</title>
        <authorList>
            <person name="Zhang G."/>
        </authorList>
    </citation>
    <scope>NUCLEOTIDE SEQUENCE [LARGE SCALE GENOMIC DNA]</scope>
    <source>
        <strain evidence="3">zg-ZUI222</strain>
    </source>
</reference>
<name>A0ABX8D8T1_9CELL</name>
<gene>
    <name evidence="2" type="ORF">KG103_07135</name>
</gene>
<keyword evidence="3" id="KW-1185">Reference proteome</keyword>
<evidence type="ECO:0000313" key="2">
    <source>
        <dbReference type="EMBL" id="QVI63616.1"/>
    </source>
</evidence>
<dbReference type="RefSeq" id="WP_207341476.1">
    <property type="nucleotide sequence ID" value="NZ_CP074405.1"/>
</dbReference>
<keyword evidence="1" id="KW-0472">Membrane</keyword>
<dbReference type="EMBL" id="CP074405">
    <property type="protein sequence ID" value="QVI63616.1"/>
    <property type="molecule type" value="Genomic_DNA"/>
</dbReference>
<organism evidence="2 3">
    <name type="scientific">Cellulomonas wangleii</name>
    <dbReference type="NCBI Taxonomy" id="2816956"/>
    <lineage>
        <taxon>Bacteria</taxon>
        <taxon>Bacillati</taxon>
        <taxon>Actinomycetota</taxon>
        <taxon>Actinomycetes</taxon>
        <taxon>Micrococcales</taxon>
        <taxon>Cellulomonadaceae</taxon>
        <taxon>Cellulomonas</taxon>
    </lineage>
</organism>
<protein>
    <submittedName>
        <fullName evidence="2">DUF3105 domain-containing protein</fullName>
    </submittedName>
</protein>
<evidence type="ECO:0000313" key="3">
    <source>
        <dbReference type="Proteomes" id="UP000677804"/>
    </source>
</evidence>
<accession>A0ABX8D8T1</accession>